<dbReference type="AlphaFoldDB" id="F0WNS9"/>
<reference evidence="1" key="2">
    <citation type="submission" date="2011-02" db="EMBL/GenBank/DDBJ databases">
        <authorList>
            <person name="MacLean D."/>
        </authorList>
    </citation>
    <scope>NUCLEOTIDE SEQUENCE</scope>
</reference>
<evidence type="ECO:0000313" key="1">
    <source>
        <dbReference type="EMBL" id="CCA22971.1"/>
    </source>
</evidence>
<organism evidence="1">
    <name type="scientific">Albugo laibachii Nc14</name>
    <dbReference type="NCBI Taxonomy" id="890382"/>
    <lineage>
        <taxon>Eukaryota</taxon>
        <taxon>Sar</taxon>
        <taxon>Stramenopiles</taxon>
        <taxon>Oomycota</taxon>
        <taxon>Peronosporomycetes</taxon>
        <taxon>Albuginales</taxon>
        <taxon>Albuginaceae</taxon>
        <taxon>Albugo</taxon>
    </lineage>
</organism>
<accession>F0WNS9</accession>
<gene>
    <name evidence="1" type="primary">AlNc14C174G8088</name>
    <name evidence="1" type="ORF">ALNC14_091140</name>
</gene>
<name>F0WNS9_9STRA</name>
<dbReference type="HOGENOM" id="CLU_2854332_0_0_1"/>
<proteinExistence type="predicted"/>
<reference evidence="1" key="1">
    <citation type="journal article" date="2011" name="PLoS Biol.">
        <title>Gene gain and loss during evolution of obligate parasitism in the white rust pathogen of Arabidopsis thaliana.</title>
        <authorList>
            <person name="Kemen E."/>
            <person name="Gardiner A."/>
            <person name="Schultz-Larsen T."/>
            <person name="Kemen A.C."/>
            <person name="Balmuth A.L."/>
            <person name="Robert-Seilaniantz A."/>
            <person name="Bailey K."/>
            <person name="Holub E."/>
            <person name="Studholme D.J."/>
            <person name="Maclean D."/>
            <person name="Jones J.D."/>
        </authorList>
    </citation>
    <scope>NUCLEOTIDE SEQUENCE</scope>
</reference>
<dbReference type="EMBL" id="FR824219">
    <property type="protein sequence ID" value="CCA22971.1"/>
    <property type="molecule type" value="Genomic_DNA"/>
</dbReference>
<sequence>MFRYIVLGHRSVLSLTATATRSFPIRGLRDDVHSIKAEHETTHRLVDMVQRVKATCRGGDTCVRR</sequence>
<protein>
    <submittedName>
        <fullName evidence="1">AlNc14C174G8088 protein</fullName>
    </submittedName>
</protein>